<organism evidence="12 13">
    <name type="scientific">Prauserella marina</name>
    <dbReference type="NCBI Taxonomy" id="530584"/>
    <lineage>
        <taxon>Bacteria</taxon>
        <taxon>Bacillati</taxon>
        <taxon>Actinomycetota</taxon>
        <taxon>Actinomycetes</taxon>
        <taxon>Pseudonocardiales</taxon>
        <taxon>Pseudonocardiaceae</taxon>
        <taxon>Prauserella</taxon>
    </lineage>
</organism>
<keyword evidence="6" id="KW-0479">Metal-binding</keyword>
<keyword evidence="4" id="KW-0808">Transferase</keyword>
<dbReference type="OrthoDB" id="3469619at2"/>
<evidence type="ECO:0000256" key="1">
    <source>
        <dbReference type="ARBA" id="ARBA00000900"/>
    </source>
</evidence>
<dbReference type="RefSeq" id="WP_091802325.1">
    <property type="nucleotide sequence ID" value="NZ_CP016353.1"/>
</dbReference>
<sequence length="261" mass="28955">MWIAGAALVALAVAAFYFMRHTKSELHTMIGTETLSIPELERFRGVSDELGAKGTFRKVAEVVGTAHPRPQGALKAELSKTECVWYRFEVERQYETVEYRDGKRRRTRRTEKVAGHTSQHGYAVIDDQRRTIGVDPNGTSPDRPEQTMDRFEPHRGGSGSMELFGISLPSVFGGGNSTTIGYRYKEWVIRPGRRLYVLGEVHDRIGPLVIGKPQEGGHFLISTRTEGELRADREKRHKLLAAGVIGGTLLGVVLIVAGIVS</sequence>
<dbReference type="GO" id="GO:0016567">
    <property type="term" value="P:protein ubiquitination"/>
    <property type="evidence" value="ECO:0007669"/>
    <property type="project" value="InterPro"/>
</dbReference>
<dbReference type="GO" id="GO:0008270">
    <property type="term" value="F:zinc ion binding"/>
    <property type="evidence" value="ECO:0007669"/>
    <property type="project" value="UniProtKB-KW"/>
</dbReference>
<dbReference type="Pfam" id="PF12483">
    <property type="entry name" value="GIDE"/>
    <property type="match status" value="1"/>
</dbReference>
<dbReference type="Proteomes" id="UP000199494">
    <property type="component" value="Unassembled WGS sequence"/>
</dbReference>
<reference evidence="12 13" key="1">
    <citation type="submission" date="2016-10" db="EMBL/GenBank/DDBJ databases">
        <authorList>
            <person name="de Groot N.N."/>
        </authorList>
    </citation>
    <scope>NUCLEOTIDE SEQUENCE [LARGE SCALE GENOMIC DNA]</scope>
    <source>
        <strain evidence="12 13">CGMCC 4.5506</strain>
    </source>
</reference>
<keyword evidence="11" id="KW-0472">Membrane</keyword>
<keyword evidence="8" id="KW-0833">Ubl conjugation pathway</keyword>
<comment type="subcellular location">
    <subcellularLocation>
        <location evidence="2">Membrane</location>
        <topology evidence="2">Multi-pass membrane protein</topology>
    </subcellularLocation>
</comment>
<evidence type="ECO:0000256" key="2">
    <source>
        <dbReference type="ARBA" id="ARBA00004141"/>
    </source>
</evidence>
<accession>A0A222VJQ1</accession>
<evidence type="ECO:0000256" key="10">
    <source>
        <dbReference type="ARBA" id="ARBA00022989"/>
    </source>
</evidence>
<dbReference type="GO" id="GO:0016020">
    <property type="term" value="C:membrane"/>
    <property type="evidence" value="ECO:0007669"/>
    <property type="project" value="UniProtKB-SubCell"/>
</dbReference>
<dbReference type="GO" id="GO:0016874">
    <property type="term" value="F:ligase activity"/>
    <property type="evidence" value="ECO:0007669"/>
    <property type="project" value="UniProtKB-KW"/>
</dbReference>
<evidence type="ECO:0000256" key="5">
    <source>
        <dbReference type="ARBA" id="ARBA00022692"/>
    </source>
</evidence>
<evidence type="ECO:0000256" key="3">
    <source>
        <dbReference type="ARBA" id="ARBA00012483"/>
    </source>
</evidence>
<comment type="catalytic activity">
    <reaction evidence="1">
        <text>S-ubiquitinyl-[E2 ubiquitin-conjugating enzyme]-L-cysteine + [acceptor protein]-L-lysine = [E2 ubiquitin-conjugating enzyme]-L-cysteine + N(6)-ubiquitinyl-[acceptor protein]-L-lysine.</text>
        <dbReference type="EC" id="2.3.2.27"/>
    </reaction>
</comment>
<evidence type="ECO:0000256" key="8">
    <source>
        <dbReference type="ARBA" id="ARBA00022786"/>
    </source>
</evidence>
<dbReference type="KEGG" id="pmad:BAY61_03150"/>
<keyword evidence="10" id="KW-1133">Transmembrane helix</keyword>
<protein>
    <recommendedName>
        <fullName evidence="3">RING-type E3 ubiquitin transferase</fullName>
        <ecNumber evidence="3">2.3.2.27</ecNumber>
    </recommendedName>
</protein>
<keyword evidence="13" id="KW-1185">Reference proteome</keyword>
<evidence type="ECO:0000256" key="9">
    <source>
        <dbReference type="ARBA" id="ARBA00022833"/>
    </source>
</evidence>
<dbReference type="STRING" id="530584.SAMN05421630_103588"/>
<evidence type="ECO:0000256" key="6">
    <source>
        <dbReference type="ARBA" id="ARBA00022723"/>
    </source>
</evidence>
<evidence type="ECO:0000313" key="13">
    <source>
        <dbReference type="Proteomes" id="UP000199494"/>
    </source>
</evidence>
<proteinExistence type="predicted"/>
<keyword evidence="12" id="KW-0436">Ligase</keyword>
<evidence type="ECO:0000256" key="4">
    <source>
        <dbReference type="ARBA" id="ARBA00022679"/>
    </source>
</evidence>
<evidence type="ECO:0000256" key="7">
    <source>
        <dbReference type="ARBA" id="ARBA00022771"/>
    </source>
</evidence>
<evidence type="ECO:0000313" key="12">
    <source>
        <dbReference type="EMBL" id="SDC77699.1"/>
    </source>
</evidence>
<dbReference type="InterPro" id="IPR022170">
    <property type="entry name" value="MUL1-like"/>
</dbReference>
<dbReference type="EMBL" id="FMZE01000003">
    <property type="protein sequence ID" value="SDC77699.1"/>
    <property type="molecule type" value="Genomic_DNA"/>
</dbReference>
<keyword evidence="5" id="KW-0812">Transmembrane</keyword>
<evidence type="ECO:0000256" key="11">
    <source>
        <dbReference type="ARBA" id="ARBA00023136"/>
    </source>
</evidence>
<gene>
    <name evidence="12" type="ORF">SAMN05421630_103588</name>
</gene>
<keyword evidence="9" id="KW-0862">Zinc</keyword>
<dbReference type="AlphaFoldDB" id="A0A222VJQ1"/>
<keyword evidence="7" id="KW-0863">Zinc-finger</keyword>
<name>A0A222VJQ1_9PSEU</name>
<dbReference type="GO" id="GO:0061630">
    <property type="term" value="F:ubiquitin protein ligase activity"/>
    <property type="evidence" value="ECO:0007669"/>
    <property type="project" value="UniProtKB-EC"/>
</dbReference>
<dbReference type="EC" id="2.3.2.27" evidence="3"/>